<dbReference type="PANTHER" id="PTHR47331">
    <property type="entry name" value="PHD-TYPE DOMAIN-CONTAINING PROTEIN"/>
    <property type="match status" value="1"/>
</dbReference>
<organism evidence="1 2">
    <name type="scientific">Paramuricea clavata</name>
    <name type="common">Red gorgonian</name>
    <name type="synonym">Violescent sea-whip</name>
    <dbReference type="NCBI Taxonomy" id="317549"/>
    <lineage>
        <taxon>Eukaryota</taxon>
        <taxon>Metazoa</taxon>
        <taxon>Cnidaria</taxon>
        <taxon>Anthozoa</taxon>
        <taxon>Octocorallia</taxon>
        <taxon>Malacalcyonacea</taxon>
        <taxon>Plexauridae</taxon>
        <taxon>Paramuricea</taxon>
    </lineage>
</organism>
<proteinExistence type="predicted"/>
<dbReference type="OrthoDB" id="6015684at2759"/>
<protein>
    <submittedName>
        <fullName evidence="1">Uncharacterized protein</fullName>
    </submittedName>
</protein>
<dbReference type="EMBL" id="CACRXK020014695">
    <property type="protein sequence ID" value="CAB4027256.1"/>
    <property type="molecule type" value="Genomic_DNA"/>
</dbReference>
<evidence type="ECO:0000313" key="1">
    <source>
        <dbReference type="EMBL" id="CAB4027256.1"/>
    </source>
</evidence>
<keyword evidence="2" id="KW-1185">Reference proteome</keyword>
<reference evidence="1" key="1">
    <citation type="submission" date="2020-04" db="EMBL/GenBank/DDBJ databases">
        <authorList>
            <person name="Alioto T."/>
            <person name="Alioto T."/>
            <person name="Gomez Garrido J."/>
        </authorList>
    </citation>
    <scope>NUCLEOTIDE SEQUENCE</scope>
    <source>
        <strain evidence="1">A484AB</strain>
    </source>
</reference>
<sequence length="206" mass="24047">MYVDDVLDSSETIESAQNLRRQLSDLLGLAGFRLRKWSSNEPSVVASIPESDRLSAVEINKEEPSKTKTLGVLWDPERDVFTFRVEPPDAKIIFLSVLDKHAPIREKRVKNIPNIPWLTNAIKKQIRERDRLKFLAVKYNSENYWTAYKTSRNHITSTLREAKTAYYKAQFESVKHDPKKAWKTVNKILNRKQECREIYCIHTQNG</sequence>
<name>A0A6S7J5N8_PARCT</name>
<dbReference type="Proteomes" id="UP001152795">
    <property type="component" value="Unassembled WGS sequence"/>
</dbReference>
<comment type="caution">
    <text evidence="1">The sequence shown here is derived from an EMBL/GenBank/DDBJ whole genome shotgun (WGS) entry which is preliminary data.</text>
</comment>
<accession>A0A6S7J5N8</accession>
<dbReference type="AlphaFoldDB" id="A0A6S7J5N8"/>
<evidence type="ECO:0000313" key="2">
    <source>
        <dbReference type="Proteomes" id="UP001152795"/>
    </source>
</evidence>
<gene>
    <name evidence="1" type="ORF">PACLA_8A010430</name>
</gene>